<accession>A0A542ZP07</accession>
<evidence type="ECO:0000313" key="1">
    <source>
        <dbReference type="EMBL" id="TQL61940.1"/>
    </source>
</evidence>
<dbReference type="GO" id="GO:0019748">
    <property type="term" value="P:secondary metabolic process"/>
    <property type="evidence" value="ECO:0007669"/>
    <property type="project" value="InterPro"/>
</dbReference>
<proteinExistence type="predicted"/>
<keyword evidence="1" id="KW-0808">Transferase</keyword>
<gene>
    <name evidence="1" type="ORF">FB474_3366</name>
</gene>
<dbReference type="GO" id="GO:0016773">
    <property type="term" value="F:phosphotransferase activity, alcohol group as acceptor"/>
    <property type="evidence" value="ECO:0007669"/>
    <property type="project" value="InterPro"/>
</dbReference>
<dbReference type="SUPFAM" id="SSF56112">
    <property type="entry name" value="Protein kinase-like (PK-like)"/>
    <property type="match status" value="1"/>
</dbReference>
<name>A0A542ZP07_9MICO</name>
<keyword evidence="2" id="KW-1185">Reference proteome</keyword>
<sequence length="306" mass="33027">MNPDAIEDAIAEAERRLAISDRDVRASTQHFVTSVRAVCREWGLTAERWLDGGAGTLALAVTREDGNAGVLKIAEPGRLDTAARVMGAADGHGYARVLAWDANRGALLTERLGHALWAEASTVAQQAELTLPLLQGAWRVSLECGSPFTGKASGLLAILADLGPRYGHRHPDVLAQATRYAKELAASERPEVVCHGDPHAGNVLRNGQGWALIDPDGFVGERAYDLGVVLRDACGEIVAAEESESGSGVTLLRKECRRLAELADADPQRVWRWAFVERVTTALYLRWHGYGDESATFLDTAAILSR</sequence>
<organism evidence="1 2">
    <name type="scientific">Oryzihumus leptocrescens</name>
    <dbReference type="NCBI Taxonomy" id="297536"/>
    <lineage>
        <taxon>Bacteria</taxon>
        <taxon>Bacillati</taxon>
        <taxon>Actinomycetota</taxon>
        <taxon>Actinomycetes</taxon>
        <taxon>Micrococcales</taxon>
        <taxon>Intrasporangiaceae</taxon>
        <taxon>Oryzihumus</taxon>
    </lineage>
</organism>
<keyword evidence="1" id="KW-0418">Kinase</keyword>
<evidence type="ECO:0000313" key="2">
    <source>
        <dbReference type="Proteomes" id="UP000319514"/>
    </source>
</evidence>
<dbReference type="OrthoDB" id="3638028at2"/>
<dbReference type="Proteomes" id="UP000319514">
    <property type="component" value="Unassembled WGS sequence"/>
</dbReference>
<comment type="caution">
    <text evidence="1">The sequence shown here is derived from an EMBL/GenBank/DDBJ whole genome shotgun (WGS) entry which is preliminary data.</text>
</comment>
<reference evidence="1 2" key="1">
    <citation type="submission" date="2019-06" db="EMBL/GenBank/DDBJ databases">
        <title>Sequencing the genomes of 1000 actinobacteria strains.</title>
        <authorList>
            <person name="Klenk H.-P."/>
        </authorList>
    </citation>
    <scope>NUCLEOTIDE SEQUENCE [LARGE SCALE GENOMIC DNA]</scope>
    <source>
        <strain evidence="1 2">DSM 18082</strain>
    </source>
</reference>
<protein>
    <submittedName>
        <fullName evidence="1">Streptomycin 6-kinase</fullName>
    </submittedName>
</protein>
<dbReference type="Gene3D" id="1.10.510.10">
    <property type="entry name" value="Transferase(Phosphotransferase) domain 1"/>
    <property type="match status" value="1"/>
</dbReference>
<dbReference type="EMBL" id="VFOQ01000001">
    <property type="protein sequence ID" value="TQL61940.1"/>
    <property type="molecule type" value="Genomic_DNA"/>
</dbReference>
<dbReference type="GO" id="GO:0016301">
    <property type="term" value="F:kinase activity"/>
    <property type="evidence" value="ECO:0007669"/>
    <property type="project" value="UniProtKB-KW"/>
</dbReference>
<dbReference type="RefSeq" id="WP_141789662.1">
    <property type="nucleotide sequence ID" value="NZ_BAAAKX010000011.1"/>
</dbReference>
<dbReference type="AlphaFoldDB" id="A0A542ZP07"/>
<dbReference type="InterPro" id="IPR011009">
    <property type="entry name" value="Kinase-like_dom_sf"/>
</dbReference>
<dbReference type="Gene3D" id="1.20.58.840">
    <property type="match status" value="1"/>
</dbReference>
<dbReference type="Pfam" id="PF04655">
    <property type="entry name" value="APH_6_hur"/>
    <property type="match status" value="1"/>
</dbReference>
<dbReference type="InterPro" id="IPR006748">
    <property type="entry name" value="NH2Glyco/OHUrea_AB-resist_kin"/>
</dbReference>